<keyword evidence="3" id="KW-0233">DNA recombination</keyword>
<dbReference type="PANTHER" id="PTHR30349:SF86">
    <property type="entry name" value="INTEGRASE_RECOMBINASE AQ_AA09-RELATED"/>
    <property type="match status" value="1"/>
</dbReference>
<evidence type="ECO:0000256" key="3">
    <source>
        <dbReference type="ARBA" id="ARBA00023172"/>
    </source>
</evidence>
<dbReference type="Gene3D" id="1.10.443.10">
    <property type="entry name" value="Intergrase catalytic core"/>
    <property type="match status" value="1"/>
</dbReference>
<feature type="domain" description="Core-binding (CB)" evidence="6">
    <location>
        <begin position="3"/>
        <end position="93"/>
    </location>
</feature>
<organism evidence="7 8">
    <name type="scientific">Halalkalibacter alkalisediminis</name>
    <dbReference type="NCBI Taxonomy" id="935616"/>
    <lineage>
        <taxon>Bacteria</taxon>
        <taxon>Bacillati</taxon>
        <taxon>Bacillota</taxon>
        <taxon>Bacilli</taxon>
        <taxon>Bacillales</taxon>
        <taxon>Bacillaceae</taxon>
        <taxon>Halalkalibacter</taxon>
    </lineage>
</organism>
<dbReference type="InterPro" id="IPR010998">
    <property type="entry name" value="Integrase_recombinase_N"/>
</dbReference>
<keyword evidence="1" id="KW-0229">DNA integration</keyword>
<dbReference type="Proteomes" id="UP001589833">
    <property type="component" value="Unassembled WGS sequence"/>
</dbReference>
<dbReference type="Gene3D" id="1.10.150.130">
    <property type="match status" value="1"/>
</dbReference>
<evidence type="ECO:0000256" key="4">
    <source>
        <dbReference type="PROSITE-ProRule" id="PRU01248"/>
    </source>
</evidence>
<gene>
    <name evidence="7" type="ORF">ACFFH4_05580</name>
</gene>
<dbReference type="EMBL" id="JBHLTR010000006">
    <property type="protein sequence ID" value="MFC0558515.1"/>
    <property type="molecule type" value="Genomic_DNA"/>
</dbReference>
<evidence type="ECO:0000259" key="6">
    <source>
        <dbReference type="PROSITE" id="PS51900"/>
    </source>
</evidence>
<dbReference type="InterPro" id="IPR004107">
    <property type="entry name" value="Integrase_SAM-like_N"/>
</dbReference>
<sequence>MEYMFPPFIENYINELTRKGRKSSTIKRYMYDINDFAYWLHKKRATTEEINWKSISREELELFFNELIEKRNYHVRTIRRIHSVLKQIASYQKSIGQSELKSIEDIAPPELNYSLLEESEWITLREAQQLFKTLSSTIGLSEQQIETFPFYKERNILIVRLFLHYGLTLHEVHNLSMNDIIFERNQIKVEQEELVRYIQLNEKDKQLAYSYFKTIPEPVRPRYYSNDPFIVAFDFKRKTFHWSYELDQPKRMSMIAIQKMLRVEVKRAQLRKGISAQTLRNTFILSTLLKEISSDELMQRIGYTTPLSLKRYIDTVNSLKINQMKLLLANGA</sequence>
<dbReference type="InterPro" id="IPR011010">
    <property type="entry name" value="DNA_brk_join_enz"/>
</dbReference>
<proteinExistence type="predicted"/>
<dbReference type="SUPFAM" id="SSF56349">
    <property type="entry name" value="DNA breaking-rejoining enzymes"/>
    <property type="match status" value="1"/>
</dbReference>
<dbReference type="InterPro" id="IPR050090">
    <property type="entry name" value="Tyrosine_recombinase_XerCD"/>
</dbReference>
<keyword evidence="2 4" id="KW-0238">DNA-binding</keyword>
<evidence type="ECO:0000313" key="7">
    <source>
        <dbReference type="EMBL" id="MFC0558515.1"/>
    </source>
</evidence>
<feature type="domain" description="Tyr recombinase" evidence="5">
    <location>
        <begin position="117"/>
        <end position="325"/>
    </location>
</feature>
<evidence type="ECO:0000313" key="8">
    <source>
        <dbReference type="Proteomes" id="UP001589833"/>
    </source>
</evidence>
<dbReference type="PANTHER" id="PTHR30349">
    <property type="entry name" value="PHAGE INTEGRASE-RELATED"/>
    <property type="match status" value="1"/>
</dbReference>
<evidence type="ECO:0000259" key="5">
    <source>
        <dbReference type="PROSITE" id="PS51898"/>
    </source>
</evidence>
<dbReference type="InterPro" id="IPR002104">
    <property type="entry name" value="Integrase_catalytic"/>
</dbReference>
<name>A0ABV6NCP4_9BACI</name>
<protein>
    <submittedName>
        <fullName evidence="7">Tyrosine-type recombinase/integrase</fullName>
    </submittedName>
</protein>
<accession>A0ABV6NCP4</accession>
<dbReference type="PROSITE" id="PS51898">
    <property type="entry name" value="TYR_RECOMBINASE"/>
    <property type="match status" value="1"/>
</dbReference>
<dbReference type="PROSITE" id="PS51900">
    <property type="entry name" value="CB"/>
    <property type="match status" value="1"/>
</dbReference>
<dbReference type="InterPro" id="IPR013762">
    <property type="entry name" value="Integrase-like_cat_sf"/>
</dbReference>
<dbReference type="CDD" id="cd00397">
    <property type="entry name" value="DNA_BRE_C"/>
    <property type="match status" value="1"/>
</dbReference>
<dbReference type="RefSeq" id="WP_273840136.1">
    <property type="nucleotide sequence ID" value="NZ_JAQQWT010000001.1"/>
</dbReference>
<dbReference type="InterPro" id="IPR044068">
    <property type="entry name" value="CB"/>
</dbReference>
<reference evidence="7 8" key="1">
    <citation type="submission" date="2024-09" db="EMBL/GenBank/DDBJ databases">
        <authorList>
            <person name="Sun Q."/>
            <person name="Mori K."/>
        </authorList>
    </citation>
    <scope>NUCLEOTIDE SEQUENCE [LARGE SCALE GENOMIC DNA]</scope>
    <source>
        <strain evidence="7 8">NCAIM B.02301</strain>
    </source>
</reference>
<evidence type="ECO:0000256" key="1">
    <source>
        <dbReference type="ARBA" id="ARBA00022908"/>
    </source>
</evidence>
<keyword evidence="8" id="KW-1185">Reference proteome</keyword>
<evidence type="ECO:0000256" key="2">
    <source>
        <dbReference type="ARBA" id="ARBA00023125"/>
    </source>
</evidence>
<dbReference type="Pfam" id="PF13495">
    <property type="entry name" value="Phage_int_SAM_4"/>
    <property type="match status" value="1"/>
</dbReference>
<comment type="caution">
    <text evidence="7">The sequence shown here is derived from an EMBL/GenBank/DDBJ whole genome shotgun (WGS) entry which is preliminary data.</text>
</comment>